<comment type="caution">
    <text evidence="4">The sequence shown here is derived from an EMBL/GenBank/DDBJ whole genome shotgun (WGS) entry which is preliminary data.</text>
</comment>
<dbReference type="InterPro" id="IPR018247">
    <property type="entry name" value="EF_Hand_1_Ca_BS"/>
</dbReference>
<feature type="compositionally biased region" description="Low complexity" evidence="2">
    <location>
        <begin position="39"/>
        <end position="65"/>
    </location>
</feature>
<dbReference type="CDD" id="cd00051">
    <property type="entry name" value="EFh"/>
    <property type="match status" value="1"/>
</dbReference>
<dbReference type="PROSITE" id="PS50222">
    <property type="entry name" value="EF_HAND_2"/>
    <property type="match status" value="2"/>
</dbReference>
<dbReference type="PROSITE" id="PS00018">
    <property type="entry name" value="EF_HAND_1"/>
    <property type="match status" value="1"/>
</dbReference>
<dbReference type="GO" id="GO:0005509">
    <property type="term" value="F:calcium ion binding"/>
    <property type="evidence" value="ECO:0007669"/>
    <property type="project" value="InterPro"/>
</dbReference>
<evidence type="ECO:0000256" key="1">
    <source>
        <dbReference type="ARBA" id="ARBA00022837"/>
    </source>
</evidence>
<protein>
    <recommendedName>
        <fullName evidence="3">EF-hand domain-containing protein</fullName>
    </recommendedName>
</protein>
<dbReference type="Gene3D" id="1.10.238.10">
    <property type="entry name" value="EF-hand"/>
    <property type="match status" value="1"/>
</dbReference>
<keyword evidence="1" id="KW-0106">Calcium</keyword>
<feature type="domain" description="EF-hand" evidence="3">
    <location>
        <begin position="145"/>
        <end position="180"/>
    </location>
</feature>
<evidence type="ECO:0000259" key="3">
    <source>
        <dbReference type="PROSITE" id="PS50222"/>
    </source>
</evidence>
<proteinExistence type="predicted"/>
<feature type="region of interest" description="Disordered" evidence="2">
    <location>
        <begin position="1"/>
        <end position="118"/>
    </location>
</feature>
<dbReference type="EMBL" id="JAGTXO010000001">
    <property type="protein sequence ID" value="KAG8471256.1"/>
    <property type="molecule type" value="Genomic_DNA"/>
</dbReference>
<feature type="domain" description="EF-hand" evidence="3">
    <location>
        <begin position="181"/>
        <end position="215"/>
    </location>
</feature>
<evidence type="ECO:0000313" key="4">
    <source>
        <dbReference type="EMBL" id="KAG8471256.1"/>
    </source>
</evidence>
<accession>A0A8J5XY95</accession>
<dbReference type="OrthoDB" id="10648896at2759"/>
<sequence length="451" mass="48009">MGASARRERKVSSGSTNRGEALGPSPRLELALSARSVQAGSTAEPAAAGSARAADLARLTARASDPGAGTPPSAGERRASKPPRPFAPPAVLGRAKQSGSLPTPPRAHDSSAHFSADAAKAMRASDDHIARSTKFVLGVLRDRFSLRTQYTATFRRLDVDKSGRIDKDEMGAYLDALNCGVDDDVLDLVMKQLDPDGNGIELSELVDNLLKLGAWGTHDPFMSQALRADVADAKHAQIRAHDEATATLHARRALRMATSARDLRGALHRASQSRLLTDKAELEQPEHNTVSGSKAAATANAIFGMPPDPLAGTLNRAEYDASVGARGTAGSSASSRIALGRTSSSSNFMATEQQLRALAPAEGKRIDIEKFCVSLAELPPAALGFGMSLPVGDRRPVALPRLPGKLSRYVPDPELRAQVEREYRINDQRIATDFRLKRPDEAPLLMSRLGG</sequence>
<keyword evidence="5" id="KW-1185">Reference proteome</keyword>
<dbReference type="InterPro" id="IPR002048">
    <property type="entry name" value="EF_hand_dom"/>
</dbReference>
<organism evidence="4 5">
    <name type="scientific">Diacronema lutheri</name>
    <name type="common">Unicellular marine alga</name>
    <name type="synonym">Monochrysis lutheri</name>
    <dbReference type="NCBI Taxonomy" id="2081491"/>
    <lineage>
        <taxon>Eukaryota</taxon>
        <taxon>Haptista</taxon>
        <taxon>Haptophyta</taxon>
        <taxon>Pavlovophyceae</taxon>
        <taxon>Pavlovales</taxon>
        <taxon>Pavlovaceae</taxon>
        <taxon>Diacronema</taxon>
    </lineage>
</organism>
<dbReference type="SUPFAM" id="SSF47473">
    <property type="entry name" value="EF-hand"/>
    <property type="match status" value="1"/>
</dbReference>
<gene>
    <name evidence="4" type="ORF">KFE25_009677</name>
</gene>
<dbReference type="Pfam" id="PF13499">
    <property type="entry name" value="EF-hand_7"/>
    <property type="match status" value="1"/>
</dbReference>
<reference evidence="4" key="1">
    <citation type="submission" date="2021-05" db="EMBL/GenBank/DDBJ databases">
        <title>The genome of the haptophyte Pavlova lutheri (Diacronema luteri, Pavlovales) - a model for lipid biosynthesis in eukaryotic algae.</title>
        <authorList>
            <person name="Hulatt C.J."/>
            <person name="Posewitz M.C."/>
        </authorList>
    </citation>
    <scope>NUCLEOTIDE SEQUENCE</scope>
    <source>
        <strain evidence="4">NIVA-4/92</strain>
    </source>
</reference>
<dbReference type="AlphaFoldDB" id="A0A8J5XY95"/>
<evidence type="ECO:0000256" key="2">
    <source>
        <dbReference type="SAM" id="MobiDB-lite"/>
    </source>
</evidence>
<evidence type="ECO:0000313" key="5">
    <source>
        <dbReference type="Proteomes" id="UP000751190"/>
    </source>
</evidence>
<name>A0A8J5XY95_DIALT</name>
<dbReference type="Proteomes" id="UP000751190">
    <property type="component" value="Unassembled WGS sequence"/>
</dbReference>
<dbReference type="InterPro" id="IPR011992">
    <property type="entry name" value="EF-hand-dom_pair"/>
</dbReference>